<keyword evidence="3" id="KW-1185">Reference proteome</keyword>
<dbReference type="KEGG" id="otd:J1M35_00585"/>
<evidence type="ECO:0000313" key="2">
    <source>
        <dbReference type="EMBL" id="QTD45459.1"/>
    </source>
</evidence>
<evidence type="ECO:0000256" key="1">
    <source>
        <dbReference type="SAM" id="SignalP"/>
    </source>
</evidence>
<dbReference type="RefSeq" id="WP_208009207.1">
    <property type="nucleotide sequence ID" value="NZ_CP071796.1"/>
</dbReference>
<protein>
    <submittedName>
        <fullName evidence="2">Uncharacterized protein</fullName>
    </submittedName>
</protein>
<proteinExistence type="predicted"/>
<organism evidence="2 3">
    <name type="scientific">Ottowia testudinis</name>
    <dbReference type="NCBI Taxonomy" id="2816950"/>
    <lineage>
        <taxon>Bacteria</taxon>
        <taxon>Pseudomonadati</taxon>
        <taxon>Pseudomonadota</taxon>
        <taxon>Betaproteobacteria</taxon>
        <taxon>Burkholderiales</taxon>
        <taxon>Comamonadaceae</taxon>
        <taxon>Ottowia</taxon>
    </lineage>
</organism>
<name>A0A975CH35_9BURK</name>
<sequence length="218" mass="23254">MLPQPLASRARTLLAACSLALPLMAQAGRPLMVDDAGVNEAGAGHIESWFERGPGGQRAWTVAPVYAPVAGLELGAAFARDTTERRNSLRLQAKLQFTAPADDRCYHAAVLGLAHTQGRGNTPGINLVMSCPFAPGTVHFNLGAAKPAHQPSAVFVGAAWEQELGWATGHVEWIATQRDKPIFNLGLRREIAKGLQLDGSLGRQAGRTLFSVGLKQQF</sequence>
<evidence type="ECO:0000313" key="3">
    <source>
        <dbReference type="Proteomes" id="UP000663903"/>
    </source>
</evidence>
<accession>A0A975CH35</accession>
<feature type="chain" id="PRO_5036755698" evidence="1">
    <location>
        <begin position="28"/>
        <end position="218"/>
    </location>
</feature>
<reference evidence="2" key="1">
    <citation type="submission" date="2021-03" db="EMBL/GenBank/DDBJ databases">
        <title>Ottowia sp. 27C isolated from the cloaca of a Giant Asian pond turtle (Heosemys grandis).</title>
        <authorList>
            <person name="Spergser J."/>
            <person name="Busse H.-J."/>
        </authorList>
    </citation>
    <scope>NUCLEOTIDE SEQUENCE</scope>
    <source>
        <strain evidence="2">27C</strain>
    </source>
</reference>
<keyword evidence="1" id="KW-0732">Signal</keyword>
<dbReference type="AlphaFoldDB" id="A0A975CH35"/>
<dbReference type="Proteomes" id="UP000663903">
    <property type="component" value="Chromosome"/>
</dbReference>
<feature type="signal peptide" evidence="1">
    <location>
        <begin position="1"/>
        <end position="27"/>
    </location>
</feature>
<gene>
    <name evidence="2" type="ORF">J1M35_00585</name>
</gene>
<dbReference type="EMBL" id="CP071796">
    <property type="protein sequence ID" value="QTD45459.1"/>
    <property type="molecule type" value="Genomic_DNA"/>
</dbReference>